<dbReference type="NCBIfam" id="NF012200">
    <property type="entry name" value="choice_anch_D"/>
    <property type="match status" value="3"/>
</dbReference>
<dbReference type="Gene3D" id="2.60.40.10">
    <property type="entry name" value="Immunoglobulins"/>
    <property type="match status" value="3"/>
</dbReference>
<gene>
    <name evidence="4" type="ORF">LEP1GSC202_0266</name>
</gene>
<protein>
    <submittedName>
        <fullName evidence="4">Putative lipoprotein</fullName>
    </submittedName>
</protein>
<organism evidence="4 5">
    <name type="scientific">Leptospira yanagawae serovar Saopaulo str. Sao Paulo = ATCC 700523</name>
    <dbReference type="NCBI Taxonomy" id="1249483"/>
    <lineage>
        <taxon>Bacteria</taxon>
        <taxon>Pseudomonadati</taxon>
        <taxon>Spirochaetota</taxon>
        <taxon>Spirochaetia</taxon>
        <taxon>Leptospirales</taxon>
        <taxon>Leptospiraceae</taxon>
        <taxon>Leptospira</taxon>
    </lineage>
</organism>
<evidence type="ECO:0000313" key="5">
    <source>
        <dbReference type="Proteomes" id="UP000013996"/>
    </source>
</evidence>
<evidence type="ECO:0000256" key="1">
    <source>
        <dbReference type="ARBA" id="ARBA00004496"/>
    </source>
</evidence>
<keyword evidence="4" id="KW-0449">Lipoprotein</keyword>
<dbReference type="InterPro" id="IPR013783">
    <property type="entry name" value="Ig-like_fold"/>
</dbReference>
<feature type="domain" description="Abnormal spindle-like microcephaly-associated protein ASH" evidence="3">
    <location>
        <begin position="195"/>
        <end position="280"/>
    </location>
</feature>
<keyword evidence="2" id="KW-0963">Cytoplasm</keyword>
<dbReference type="STRING" id="1249483.LEP1GSC202_0266"/>
<proteinExistence type="predicted"/>
<dbReference type="Pfam" id="PF15780">
    <property type="entry name" value="ASH"/>
    <property type="match status" value="2"/>
</dbReference>
<sequence length="512" mass="51695">MVENRSFGPKFMQKKNILIHLISLFTFISCPGGGGGGGGAAFALLGLGGGGGGDVPAPKLEVWYSGVVRESGATIDIGSEPVNTTDGKTGTVTIKNAGTASITLPGSPNIIEKSGTNASEFTITQPSSSTLAAGQSVTFTINFKPTGIIGPRSAILKIQSSDPAVSSFQMNLTGTAEAATPRLAVSVGSTQISANGSYSLGSVEVDSSGSAIVFTVKNTGSLTANLDSPAVTSTNVRFALNLAGFPATLAPDATATFTIQFSPLATGAQNSSIAVNYDGALSFLFTASATGTPKPVPTISISHNSTSYTSGGTIPTFGIVWPTLTSTAKTVTISNTGTATMTGITITKESGDTSQFTTSAFSTGATLAAGASGTFTIQFNPSTSGAKNAVVRIATSNGNNGSASIADLAVTGTGKTGTDVLVTWNATNEKAPNDTDGGYRICYSQTNGFTPSHNPPSVICENQGNAGGTTSNSKVITVTTFGTWYFKVYSYGKYNTTGGTPSSQVSVTVPST</sequence>
<reference evidence="4 5" key="1">
    <citation type="submission" date="2013-04" db="EMBL/GenBank/DDBJ databases">
        <authorList>
            <person name="Harkins D.M."/>
            <person name="Durkin A.S."/>
            <person name="Brinkac L.M."/>
            <person name="Haft D.H."/>
            <person name="Selengut J.D."/>
            <person name="Sanka R."/>
            <person name="DePew J."/>
            <person name="Purushe J."/>
            <person name="Hartskeerl R.A."/>
            <person name="Ahmed A."/>
            <person name="van der Linden H."/>
            <person name="Goris M.G.A."/>
            <person name="Vinetz J.M."/>
            <person name="Sutton G.G."/>
            <person name="Nierman W.C."/>
            <person name="Fouts D.E."/>
        </authorList>
    </citation>
    <scope>NUCLEOTIDE SEQUENCE [LARGE SCALE GENOMIC DNA]</scope>
    <source>
        <strain evidence="4 5">Sao Paulo</strain>
    </source>
</reference>
<comment type="subcellular location">
    <subcellularLocation>
        <location evidence="1">Cytoplasm</location>
    </subcellularLocation>
</comment>
<dbReference type="EMBL" id="AOGX02000047">
    <property type="protein sequence ID" value="EOQ87039.1"/>
    <property type="molecule type" value="Genomic_DNA"/>
</dbReference>
<dbReference type="AlphaFoldDB" id="A0A5E8H7A8"/>
<evidence type="ECO:0000259" key="3">
    <source>
        <dbReference type="Pfam" id="PF15780"/>
    </source>
</evidence>
<feature type="domain" description="Abnormal spindle-like microcephaly-associated protein ASH" evidence="3">
    <location>
        <begin position="325"/>
        <end position="400"/>
    </location>
</feature>
<dbReference type="Proteomes" id="UP000013996">
    <property type="component" value="Unassembled WGS sequence"/>
</dbReference>
<comment type="caution">
    <text evidence="4">The sequence shown here is derived from an EMBL/GenBank/DDBJ whole genome shotgun (WGS) entry which is preliminary data.</text>
</comment>
<dbReference type="PROSITE" id="PS51257">
    <property type="entry name" value="PROKAR_LIPOPROTEIN"/>
    <property type="match status" value="1"/>
</dbReference>
<name>A0A5E8H7A8_9LEPT</name>
<accession>A0A5E8H7A8</accession>
<evidence type="ECO:0000313" key="4">
    <source>
        <dbReference type="EMBL" id="EOQ87039.1"/>
    </source>
</evidence>
<dbReference type="GO" id="GO:0005737">
    <property type="term" value="C:cytoplasm"/>
    <property type="evidence" value="ECO:0007669"/>
    <property type="project" value="UniProtKB-SubCell"/>
</dbReference>
<evidence type="ECO:0000256" key="2">
    <source>
        <dbReference type="ARBA" id="ARBA00022490"/>
    </source>
</evidence>
<dbReference type="InterPro" id="IPR031549">
    <property type="entry name" value="ASH"/>
</dbReference>